<evidence type="ECO:0000313" key="2">
    <source>
        <dbReference type="Proteomes" id="UP000033876"/>
    </source>
</evidence>
<gene>
    <name evidence="1" type="ORF">US50_C0016G0008</name>
</gene>
<dbReference type="EMBL" id="LBTF01000016">
    <property type="protein sequence ID" value="KKQ35378.1"/>
    <property type="molecule type" value="Genomic_DNA"/>
</dbReference>
<proteinExistence type="predicted"/>
<sequence>MKTKMLVLIFIGMMNIFGSKPTGDCFCYGEAEKTIYCFEIKDHPKWLPSKFEFIQADTDSNGVFETTFICENKKMKELQTQEMPFKVHISKVNISGRNIERCGFNFEYVVAPVAPKDTAKSLTSAQ</sequence>
<dbReference type="AlphaFoldDB" id="A0A0G0GWJ5"/>
<accession>A0A0G0GWJ5</accession>
<name>A0A0G0GWJ5_9BACT</name>
<dbReference type="Proteomes" id="UP000033876">
    <property type="component" value="Unassembled WGS sequence"/>
</dbReference>
<organism evidence="1 2">
    <name type="scientific">Candidatus Nomurabacteria bacterium GW2011_GWB1_37_5</name>
    <dbReference type="NCBI Taxonomy" id="1618742"/>
    <lineage>
        <taxon>Bacteria</taxon>
        <taxon>Candidatus Nomuraibacteriota</taxon>
    </lineage>
</organism>
<reference evidence="1 2" key="1">
    <citation type="journal article" date="2015" name="Nature">
        <title>rRNA introns, odd ribosomes, and small enigmatic genomes across a large radiation of phyla.</title>
        <authorList>
            <person name="Brown C.T."/>
            <person name="Hug L.A."/>
            <person name="Thomas B.C."/>
            <person name="Sharon I."/>
            <person name="Castelle C.J."/>
            <person name="Singh A."/>
            <person name="Wilkins M.J."/>
            <person name="Williams K.H."/>
            <person name="Banfield J.F."/>
        </authorList>
    </citation>
    <scope>NUCLEOTIDE SEQUENCE [LARGE SCALE GENOMIC DNA]</scope>
</reference>
<evidence type="ECO:0000313" key="1">
    <source>
        <dbReference type="EMBL" id="KKQ35378.1"/>
    </source>
</evidence>
<protein>
    <submittedName>
        <fullName evidence="1">Uncharacterized protein</fullName>
    </submittedName>
</protein>
<comment type="caution">
    <text evidence="1">The sequence shown here is derived from an EMBL/GenBank/DDBJ whole genome shotgun (WGS) entry which is preliminary data.</text>
</comment>